<dbReference type="GO" id="GO:0008703">
    <property type="term" value="F:5-amino-6-(5-phosphoribosylamino)uracil reductase activity"/>
    <property type="evidence" value="ECO:0007669"/>
    <property type="project" value="UniProtKB-EC"/>
</dbReference>
<keyword evidence="15" id="KW-1185">Reference proteome</keyword>
<evidence type="ECO:0000256" key="4">
    <source>
        <dbReference type="ARBA" id="ARBA00005259"/>
    </source>
</evidence>
<evidence type="ECO:0000256" key="9">
    <source>
        <dbReference type="ARBA" id="ARBA00049861"/>
    </source>
</evidence>
<dbReference type="RefSeq" id="WP_354025760.1">
    <property type="nucleotide sequence ID" value="NZ_JBEPSJ010000004.1"/>
</dbReference>
<dbReference type="EC" id="3.5.4.26" evidence="11"/>
<dbReference type="InterPro" id="IPR002125">
    <property type="entry name" value="CMP_dCMP_dom"/>
</dbReference>
<comment type="catalytic activity">
    <reaction evidence="9 11">
        <text>5-amino-6-(5-phospho-D-ribitylamino)uracil + NADP(+) = 5-amino-6-(5-phospho-D-ribosylamino)uracil + NADPH + H(+)</text>
        <dbReference type="Rhea" id="RHEA:17845"/>
        <dbReference type="ChEBI" id="CHEBI:15378"/>
        <dbReference type="ChEBI" id="CHEBI:57783"/>
        <dbReference type="ChEBI" id="CHEBI:58349"/>
        <dbReference type="ChEBI" id="CHEBI:58421"/>
        <dbReference type="ChEBI" id="CHEBI:58453"/>
        <dbReference type="EC" id="1.1.1.193"/>
    </reaction>
</comment>
<dbReference type="Proteomes" id="UP001549257">
    <property type="component" value="Unassembled WGS sequence"/>
</dbReference>
<name>A0ABV2QRV9_9MICO</name>
<feature type="region of interest" description="Disordered" evidence="12">
    <location>
        <begin position="341"/>
        <end position="365"/>
    </location>
</feature>
<dbReference type="Gene3D" id="3.40.140.10">
    <property type="entry name" value="Cytidine Deaminase, domain 2"/>
    <property type="match status" value="1"/>
</dbReference>
<dbReference type="InterPro" id="IPR002734">
    <property type="entry name" value="RibDG_C"/>
</dbReference>
<evidence type="ECO:0000256" key="7">
    <source>
        <dbReference type="ARBA" id="ARBA00023002"/>
    </source>
</evidence>
<dbReference type="Pfam" id="PF00383">
    <property type="entry name" value="dCMP_cyt_deam_1"/>
    <property type="match status" value="1"/>
</dbReference>
<evidence type="ECO:0000256" key="8">
    <source>
        <dbReference type="ARBA" id="ARBA00023268"/>
    </source>
</evidence>
<dbReference type="InterPro" id="IPR024072">
    <property type="entry name" value="DHFR-like_dom_sf"/>
</dbReference>
<sequence>MTQSAPQQDAPLERAMRHALSLSAHGPLYGGNPQVGCVLVDSDGTVVAEGWHRGAGTPHAEVDALSRVTDATGLTAVVTLEPCNHTGRTGPCSTALIDAGVSRVVYAVSDPGENSAGGADRLRAADVEVVAGVLADEVAASIEPWLVAARRRTPWVSVKWASSLDGRAAAADGTSQWITGTAARQRVHEQRAQSDAVVVGTGTVLADDPSLTARGDAGELLAHQPVPVVIGTRPVPQGAKLRDHPAGLIETHSRDLEQVLAGLYGRGIRRVFVEGGPQLASAFIETGLVDEYLVYLAPTLIGGPRTSVGDIGVATIGEQRRLRITSIERLGDDLLVTARASAHSTGSGQAPSTSSGQASSTSERF</sequence>
<gene>
    <name evidence="14" type="ORF">ABIE21_003119</name>
</gene>
<comment type="similarity">
    <text evidence="5 11">In the C-terminal section; belongs to the HTP reductase family.</text>
</comment>
<protein>
    <recommendedName>
        <fullName evidence="11">Riboflavin biosynthesis protein RibD</fullName>
    </recommendedName>
    <domain>
        <recommendedName>
            <fullName evidence="11">Diaminohydroxyphosphoribosylaminopyrimidine deaminase</fullName>
            <shortName evidence="11">DRAP deaminase</shortName>
            <ecNumber evidence="11">3.5.4.26</ecNumber>
        </recommendedName>
        <alternativeName>
            <fullName evidence="11">Riboflavin-specific deaminase</fullName>
        </alternativeName>
    </domain>
    <domain>
        <recommendedName>
            <fullName evidence="11">5-amino-6-(5-phosphoribosylamino)uracil reductase</fullName>
            <ecNumber evidence="11">1.1.1.193</ecNumber>
        </recommendedName>
        <alternativeName>
            <fullName evidence="11">HTP reductase</fullName>
        </alternativeName>
    </domain>
</protein>
<dbReference type="InterPro" id="IPR004794">
    <property type="entry name" value="Eubact_RibD"/>
</dbReference>
<comment type="pathway">
    <text evidence="2 11">Cofactor biosynthesis; riboflavin biosynthesis; 5-amino-6-(D-ribitylamino)uracil from GTP: step 2/4.</text>
</comment>
<keyword evidence="11" id="KW-0862">Zinc</keyword>
<dbReference type="PANTHER" id="PTHR38011:SF7">
    <property type="entry name" value="2,5-DIAMINO-6-RIBOSYLAMINO-4(3H)-PYRIMIDINONE 5'-PHOSPHATE REDUCTASE"/>
    <property type="match status" value="1"/>
</dbReference>
<dbReference type="Pfam" id="PF01872">
    <property type="entry name" value="RibD_C"/>
    <property type="match status" value="1"/>
</dbReference>
<dbReference type="SUPFAM" id="SSF53927">
    <property type="entry name" value="Cytidine deaminase-like"/>
    <property type="match status" value="1"/>
</dbReference>
<evidence type="ECO:0000256" key="6">
    <source>
        <dbReference type="ARBA" id="ARBA00022857"/>
    </source>
</evidence>
<feature type="compositionally biased region" description="Low complexity" evidence="12">
    <location>
        <begin position="344"/>
        <end position="365"/>
    </location>
</feature>
<keyword evidence="8" id="KW-0511">Multifunctional enzyme</keyword>
<comment type="similarity">
    <text evidence="4 11">In the N-terminal section; belongs to the cytidine and deoxycytidylate deaminase family.</text>
</comment>
<evidence type="ECO:0000259" key="13">
    <source>
        <dbReference type="PROSITE" id="PS51747"/>
    </source>
</evidence>
<evidence type="ECO:0000256" key="10">
    <source>
        <dbReference type="ARBA" id="ARBA00049886"/>
    </source>
</evidence>
<evidence type="ECO:0000256" key="12">
    <source>
        <dbReference type="SAM" id="MobiDB-lite"/>
    </source>
</evidence>
<reference evidence="14 15" key="1">
    <citation type="submission" date="2024-06" db="EMBL/GenBank/DDBJ databases">
        <title>Sorghum-associated microbial communities from plants grown in Nebraska, USA.</title>
        <authorList>
            <person name="Schachtman D."/>
        </authorList>
    </citation>
    <scope>NUCLEOTIDE SEQUENCE [LARGE SCALE GENOMIC DNA]</scope>
    <source>
        <strain evidence="14 15">2857</strain>
    </source>
</reference>
<keyword evidence="11" id="KW-0479">Metal-binding</keyword>
<evidence type="ECO:0000256" key="5">
    <source>
        <dbReference type="ARBA" id="ARBA00007417"/>
    </source>
</evidence>
<dbReference type="PANTHER" id="PTHR38011">
    <property type="entry name" value="DIHYDROFOLATE REDUCTASE FAMILY PROTEIN (AFU_ORTHOLOGUE AFUA_8G06820)"/>
    <property type="match status" value="1"/>
</dbReference>
<accession>A0ABV2QRV9</accession>
<evidence type="ECO:0000313" key="15">
    <source>
        <dbReference type="Proteomes" id="UP001549257"/>
    </source>
</evidence>
<dbReference type="CDD" id="cd01284">
    <property type="entry name" value="Riboflavin_deaminase-reductase"/>
    <property type="match status" value="1"/>
</dbReference>
<feature type="domain" description="CMP/dCMP-type deaminase" evidence="13">
    <location>
        <begin position="6"/>
        <end position="120"/>
    </location>
</feature>
<evidence type="ECO:0000256" key="3">
    <source>
        <dbReference type="ARBA" id="ARBA00004910"/>
    </source>
</evidence>
<evidence type="ECO:0000256" key="2">
    <source>
        <dbReference type="ARBA" id="ARBA00004882"/>
    </source>
</evidence>
<comment type="caution">
    <text evidence="14">The sequence shown here is derived from an EMBL/GenBank/DDBJ whole genome shotgun (WGS) entry which is preliminary data.</text>
</comment>
<organism evidence="14 15">
    <name type="scientific">Conyzicola nivalis</name>
    <dbReference type="NCBI Taxonomy" id="1477021"/>
    <lineage>
        <taxon>Bacteria</taxon>
        <taxon>Bacillati</taxon>
        <taxon>Actinomycetota</taxon>
        <taxon>Actinomycetes</taxon>
        <taxon>Micrococcales</taxon>
        <taxon>Microbacteriaceae</taxon>
        <taxon>Conyzicola</taxon>
    </lineage>
</organism>
<dbReference type="SUPFAM" id="SSF53597">
    <property type="entry name" value="Dihydrofolate reductase-like"/>
    <property type="match status" value="1"/>
</dbReference>
<keyword evidence="11" id="KW-0686">Riboflavin biosynthesis</keyword>
<dbReference type="PIRSF" id="PIRSF006769">
    <property type="entry name" value="RibD"/>
    <property type="match status" value="1"/>
</dbReference>
<comment type="cofactor">
    <cofactor evidence="11">
        <name>Zn(2+)</name>
        <dbReference type="ChEBI" id="CHEBI:29105"/>
    </cofactor>
    <text evidence="11">Binds 1 zinc ion.</text>
</comment>
<dbReference type="EMBL" id="JBEPSJ010000004">
    <property type="protein sequence ID" value="MET4583593.1"/>
    <property type="molecule type" value="Genomic_DNA"/>
</dbReference>
<dbReference type="PROSITE" id="PS51747">
    <property type="entry name" value="CYT_DCMP_DEAMINASES_2"/>
    <property type="match status" value="1"/>
</dbReference>
<dbReference type="InterPro" id="IPR016193">
    <property type="entry name" value="Cytidine_deaminase-like"/>
</dbReference>
<evidence type="ECO:0000313" key="14">
    <source>
        <dbReference type="EMBL" id="MET4583593.1"/>
    </source>
</evidence>
<dbReference type="InterPro" id="IPR050765">
    <property type="entry name" value="Riboflavin_Biosynth_HTPR"/>
</dbReference>
<keyword evidence="11 14" id="KW-0378">Hydrolase</keyword>
<comment type="pathway">
    <text evidence="3 11">Cofactor biosynthesis; riboflavin biosynthesis; 5-amino-6-(D-ribitylamino)uracil from GTP: step 3/4.</text>
</comment>
<dbReference type="Gene3D" id="3.40.430.10">
    <property type="entry name" value="Dihydrofolate Reductase, subunit A"/>
    <property type="match status" value="1"/>
</dbReference>
<keyword evidence="6 11" id="KW-0521">NADP</keyword>
<dbReference type="EC" id="1.1.1.193" evidence="11"/>
<proteinExistence type="inferred from homology"/>
<comment type="catalytic activity">
    <reaction evidence="10 11">
        <text>2,5-diamino-6-hydroxy-4-(5-phosphoribosylamino)-pyrimidine + H2O + H(+) = 5-amino-6-(5-phospho-D-ribosylamino)uracil + NH4(+)</text>
        <dbReference type="Rhea" id="RHEA:21868"/>
        <dbReference type="ChEBI" id="CHEBI:15377"/>
        <dbReference type="ChEBI" id="CHEBI:15378"/>
        <dbReference type="ChEBI" id="CHEBI:28938"/>
        <dbReference type="ChEBI" id="CHEBI:58453"/>
        <dbReference type="ChEBI" id="CHEBI:58614"/>
        <dbReference type="EC" id="3.5.4.26"/>
    </reaction>
</comment>
<keyword evidence="7 11" id="KW-0560">Oxidoreductase</keyword>
<evidence type="ECO:0000256" key="11">
    <source>
        <dbReference type="PIRNR" id="PIRNR006769"/>
    </source>
</evidence>
<evidence type="ECO:0000256" key="1">
    <source>
        <dbReference type="ARBA" id="ARBA00002151"/>
    </source>
</evidence>
<dbReference type="NCBIfam" id="TIGR00326">
    <property type="entry name" value="eubact_ribD"/>
    <property type="match status" value="1"/>
</dbReference>
<comment type="function">
    <text evidence="1 11">Converts 2,5-diamino-6-(ribosylamino)-4(3h)-pyrimidinone 5'-phosphate into 5-amino-6-(ribosylamino)-2,4(1h,3h)-pyrimidinedione 5'-phosphate.</text>
</comment>
<dbReference type="GO" id="GO:0008835">
    <property type="term" value="F:diaminohydroxyphosphoribosylaminopyrimidine deaminase activity"/>
    <property type="evidence" value="ECO:0007669"/>
    <property type="project" value="UniProtKB-EC"/>
</dbReference>